<dbReference type="EMBL" id="BSFP01000022">
    <property type="protein sequence ID" value="GLL02219.1"/>
    <property type="molecule type" value="Genomic_DNA"/>
</dbReference>
<accession>A0A9W6NMB4</accession>
<comment type="caution">
    <text evidence="1">The sequence shown here is derived from an EMBL/GenBank/DDBJ whole genome shotgun (WGS) entry which is preliminary data.</text>
</comment>
<name>A0A9W6NMB4_9ACTN</name>
<evidence type="ECO:0000313" key="2">
    <source>
        <dbReference type="Proteomes" id="UP001143480"/>
    </source>
</evidence>
<sequence length="135" mass="14671">MSDLAVCLSRSCTTGWLDWIHGELWLAHDRLIRRRLGLGATVRNEYGPTVVAPLPSAPAASFDDEALLAGHPTNRVIRFDEVAAADLVRGSTCGALRVQMRDGRRHKLLWLNRDPAGHFLAGALPVALGGRVRVG</sequence>
<dbReference type="RefSeq" id="WP_271189303.1">
    <property type="nucleotide sequence ID" value="NZ_BSFP01000022.1"/>
</dbReference>
<reference evidence="1" key="2">
    <citation type="submission" date="2023-01" db="EMBL/GenBank/DDBJ databases">
        <authorList>
            <person name="Sun Q."/>
            <person name="Evtushenko L."/>
        </authorList>
    </citation>
    <scope>NUCLEOTIDE SEQUENCE</scope>
    <source>
        <strain evidence="1">VKM Ac-1321</strain>
    </source>
</reference>
<organism evidence="1 2">
    <name type="scientific">Dactylosporangium matsuzakiense</name>
    <dbReference type="NCBI Taxonomy" id="53360"/>
    <lineage>
        <taxon>Bacteria</taxon>
        <taxon>Bacillati</taxon>
        <taxon>Actinomycetota</taxon>
        <taxon>Actinomycetes</taxon>
        <taxon>Micromonosporales</taxon>
        <taxon>Micromonosporaceae</taxon>
        <taxon>Dactylosporangium</taxon>
    </lineage>
</organism>
<proteinExistence type="predicted"/>
<evidence type="ECO:0000313" key="1">
    <source>
        <dbReference type="EMBL" id="GLL02219.1"/>
    </source>
</evidence>
<dbReference type="AlphaFoldDB" id="A0A9W6NMB4"/>
<dbReference type="Proteomes" id="UP001143480">
    <property type="component" value="Unassembled WGS sequence"/>
</dbReference>
<keyword evidence="2" id="KW-1185">Reference proteome</keyword>
<protein>
    <submittedName>
        <fullName evidence="1">Uncharacterized protein</fullName>
    </submittedName>
</protein>
<gene>
    <name evidence="1" type="ORF">GCM10017581_039610</name>
</gene>
<reference evidence="1" key="1">
    <citation type="journal article" date="2014" name="Int. J. Syst. Evol. Microbiol.">
        <title>Complete genome sequence of Corynebacterium casei LMG S-19264T (=DSM 44701T), isolated from a smear-ripened cheese.</title>
        <authorList>
            <consortium name="US DOE Joint Genome Institute (JGI-PGF)"/>
            <person name="Walter F."/>
            <person name="Albersmeier A."/>
            <person name="Kalinowski J."/>
            <person name="Ruckert C."/>
        </authorList>
    </citation>
    <scope>NUCLEOTIDE SEQUENCE</scope>
    <source>
        <strain evidence="1">VKM Ac-1321</strain>
    </source>
</reference>